<dbReference type="EMBL" id="JANPWB010000016">
    <property type="protein sequence ID" value="KAJ1079987.1"/>
    <property type="molecule type" value="Genomic_DNA"/>
</dbReference>
<reference evidence="1" key="1">
    <citation type="journal article" date="2022" name="bioRxiv">
        <title>Sequencing and chromosome-scale assembly of the giantPleurodeles waltlgenome.</title>
        <authorList>
            <person name="Brown T."/>
            <person name="Elewa A."/>
            <person name="Iarovenko S."/>
            <person name="Subramanian E."/>
            <person name="Araus A.J."/>
            <person name="Petzold A."/>
            <person name="Susuki M."/>
            <person name="Suzuki K.-i.T."/>
            <person name="Hayashi T."/>
            <person name="Toyoda A."/>
            <person name="Oliveira C."/>
            <person name="Osipova E."/>
            <person name="Leigh N.D."/>
            <person name="Simon A."/>
            <person name="Yun M.H."/>
        </authorList>
    </citation>
    <scope>NUCLEOTIDE SEQUENCE</scope>
    <source>
        <strain evidence="1">20211129_DDA</strain>
        <tissue evidence="1">Liver</tissue>
    </source>
</reference>
<accession>A0AAV7KND6</accession>
<dbReference type="AlphaFoldDB" id="A0AAV7KND6"/>
<protein>
    <submittedName>
        <fullName evidence="1">Uncharacterized protein</fullName>
    </submittedName>
</protein>
<organism evidence="1 2">
    <name type="scientific">Pleurodeles waltl</name>
    <name type="common">Iberian ribbed newt</name>
    <dbReference type="NCBI Taxonomy" id="8319"/>
    <lineage>
        <taxon>Eukaryota</taxon>
        <taxon>Metazoa</taxon>
        <taxon>Chordata</taxon>
        <taxon>Craniata</taxon>
        <taxon>Vertebrata</taxon>
        <taxon>Euteleostomi</taxon>
        <taxon>Amphibia</taxon>
        <taxon>Batrachia</taxon>
        <taxon>Caudata</taxon>
        <taxon>Salamandroidea</taxon>
        <taxon>Salamandridae</taxon>
        <taxon>Pleurodelinae</taxon>
        <taxon>Pleurodeles</taxon>
    </lineage>
</organism>
<evidence type="ECO:0000313" key="2">
    <source>
        <dbReference type="Proteomes" id="UP001066276"/>
    </source>
</evidence>
<proteinExistence type="predicted"/>
<gene>
    <name evidence="1" type="ORF">NDU88_000209</name>
</gene>
<name>A0AAV7KND6_PLEWA</name>
<dbReference type="Proteomes" id="UP001066276">
    <property type="component" value="Chromosome 12"/>
</dbReference>
<comment type="caution">
    <text evidence="1">The sequence shown here is derived from an EMBL/GenBank/DDBJ whole genome shotgun (WGS) entry which is preliminary data.</text>
</comment>
<sequence>MPPQTVDLKRVSAGLRWFRFIQLLILMLGAAWLETEGGGEWTRVYSCFGLLELFTISIAAALQESFATPILKHTWWLPTYLLGTCAVQAKILRVTLIPQEASWRKSLVSRSCLT</sequence>
<keyword evidence="2" id="KW-1185">Reference proteome</keyword>
<evidence type="ECO:0000313" key="1">
    <source>
        <dbReference type="EMBL" id="KAJ1079987.1"/>
    </source>
</evidence>